<dbReference type="Gene3D" id="3.40.50.720">
    <property type="entry name" value="NAD(P)-binding Rossmann-like Domain"/>
    <property type="match status" value="1"/>
</dbReference>
<dbReference type="OrthoDB" id="9792935at2"/>
<dbReference type="InterPro" id="IPR000683">
    <property type="entry name" value="Gfo/Idh/MocA-like_OxRdtase_N"/>
</dbReference>
<sequence length="331" mass="35783">MPSDLAAFWQMAATDLPVIIVGGGRWGRTWASVVAAARGSGRGITIAARTDPDAVRAWAAERRELAGICIAATLGEAMESGARPVVAIVASRPRDHIRDVCEALQLGLDVLVEKPISVDAQGGQYLLEAAQETGRVLAIGTEFAYLPALHQLAGEIAKRRAGPLRLCLRWDDVAGEFRHGAVKARHAEVGLLSDLLPHAFSIFQAFAPRADWRIVDASEDRSRGRLEFADDAGGRYEFLCDVAARGRKRILKIERDAFNAMLDFGEAAPSIRIEGRRCAVDPQFAAMSSTLRLELGAFLAAVTHSIDTTFIISGMPVLLALQGQLERKIHA</sequence>
<dbReference type="Proteomes" id="UP000189940">
    <property type="component" value="Unassembled WGS sequence"/>
</dbReference>
<dbReference type="InterPro" id="IPR052515">
    <property type="entry name" value="Gfo/Idh/MocA_Oxidoreductase"/>
</dbReference>
<dbReference type="Pfam" id="PF01408">
    <property type="entry name" value="GFO_IDH_MocA"/>
    <property type="match status" value="1"/>
</dbReference>
<dbReference type="AlphaFoldDB" id="A0A1V4HVZ1"/>
<dbReference type="GO" id="GO:0000166">
    <property type="term" value="F:nucleotide binding"/>
    <property type="evidence" value="ECO:0007669"/>
    <property type="project" value="InterPro"/>
</dbReference>
<keyword evidence="3" id="KW-1185">Reference proteome</keyword>
<gene>
    <name evidence="2" type="ORF">B2M20_12875</name>
</gene>
<evidence type="ECO:0000313" key="3">
    <source>
        <dbReference type="Proteomes" id="UP000189940"/>
    </source>
</evidence>
<dbReference type="SUPFAM" id="SSF51735">
    <property type="entry name" value="NAD(P)-binding Rossmann-fold domains"/>
    <property type="match status" value="1"/>
</dbReference>
<dbReference type="EMBL" id="MWPQ01000049">
    <property type="protein sequence ID" value="OPH82083.1"/>
    <property type="molecule type" value="Genomic_DNA"/>
</dbReference>
<dbReference type="PANTHER" id="PTHR43249">
    <property type="entry name" value="UDP-N-ACETYL-2-AMINO-2-DEOXY-D-GLUCURONATE OXIDASE"/>
    <property type="match status" value="1"/>
</dbReference>
<evidence type="ECO:0000313" key="2">
    <source>
        <dbReference type="EMBL" id="OPH82083.1"/>
    </source>
</evidence>
<organism evidence="2 3">
    <name type="scientific">Nitrobacter vulgaris</name>
    <dbReference type="NCBI Taxonomy" id="29421"/>
    <lineage>
        <taxon>Bacteria</taxon>
        <taxon>Pseudomonadati</taxon>
        <taxon>Pseudomonadota</taxon>
        <taxon>Alphaproteobacteria</taxon>
        <taxon>Hyphomicrobiales</taxon>
        <taxon>Nitrobacteraceae</taxon>
        <taxon>Nitrobacter</taxon>
    </lineage>
</organism>
<dbReference type="STRING" id="29421.B2M20_12875"/>
<dbReference type="InterPro" id="IPR036291">
    <property type="entry name" value="NAD(P)-bd_dom_sf"/>
</dbReference>
<evidence type="ECO:0000259" key="1">
    <source>
        <dbReference type="Pfam" id="PF01408"/>
    </source>
</evidence>
<dbReference type="PANTHER" id="PTHR43249:SF1">
    <property type="entry name" value="D-GLUCOSIDE 3-DEHYDROGENASE"/>
    <property type="match status" value="1"/>
</dbReference>
<dbReference type="Gene3D" id="3.30.360.10">
    <property type="entry name" value="Dihydrodipicolinate Reductase, domain 2"/>
    <property type="match status" value="1"/>
</dbReference>
<protein>
    <recommendedName>
        <fullName evidence="1">Gfo/Idh/MocA-like oxidoreductase N-terminal domain-containing protein</fullName>
    </recommendedName>
</protein>
<accession>A0A1V4HVZ1</accession>
<reference evidence="2 3" key="1">
    <citation type="submission" date="2017-02" db="EMBL/GenBank/DDBJ databases">
        <title>Genome sequence of the nitrite-oxidizing bacterium Nitrobacter vulgaris strain Ab1.</title>
        <authorList>
            <person name="Mellbye B.L."/>
            <person name="Davis E.W."/>
            <person name="Spieck E."/>
            <person name="Chang J.H."/>
            <person name="Bottomley P.J."/>
            <person name="Sayavedra-Soto L.A."/>
        </authorList>
    </citation>
    <scope>NUCLEOTIDE SEQUENCE [LARGE SCALE GENOMIC DNA]</scope>
    <source>
        <strain evidence="2 3">Ab1</strain>
    </source>
</reference>
<comment type="caution">
    <text evidence="2">The sequence shown here is derived from an EMBL/GenBank/DDBJ whole genome shotgun (WGS) entry which is preliminary data.</text>
</comment>
<name>A0A1V4HVZ1_NITVU</name>
<dbReference type="RefSeq" id="WP_079447451.1">
    <property type="nucleotide sequence ID" value="NZ_MWPQ01000049.1"/>
</dbReference>
<feature type="domain" description="Gfo/Idh/MocA-like oxidoreductase N-terminal" evidence="1">
    <location>
        <begin position="18"/>
        <end position="140"/>
    </location>
</feature>
<proteinExistence type="predicted"/>